<organism evidence="1">
    <name type="scientific">Homo sapiens</name>
    <name type="common">Human</name>
    <dbReference type="NCBI Taxonomy" id="9606"/>
    <lineage>
        <taxon>Eukaryota</taxon>
        <taxon>Metazoa</taxon>
        <taxon>Chordata</taxon>
        <taxon>Craniata</taxon>
        <taxon>Vertebrata</taxon>
        <taxon>Euteleostomi</taxon>
        <taxon>Mammalia</taxon>
        <taxon>Eutheria</taxon>
        <taxon>Euarchontoglires</taxon>
        <taxon>Primates</taxon>
        <taxon>Haplorrhini</taxon>
        <taxon>Catarrhini</taxon>
        <taxon>Hominidae</taxon>
        <taxon>Homo</taxon>
    </lineage>
</organism>
<dbReference type="AlphaFoldDB" id="L8ECB3"/>
<dbReference type="OrthoDB" id="8875634at2759"/>
<proteinExistence type="predicted"/>
<evidence type="ECO:0000313" key="1">
    <source>
        <dbReference type="EMBL" id="CCQ43267.1"/>
    </source>
</evidence>
<protein>
    <submittedName>
        <fullName evidence="1">Alternative protein SPOCK1</fullName>
    </submittedName>
</protein>
<accession>L8ECB3</accession>
<gene>
    <name evidence="1" type="primary">SPOCK1</name>
</gene>
<dbReference type="ChiTaRS" id="SPOCK1">
    <property type="organism name" value="human"/>
</dbReference>
<reference evidence="1" key="1">
    <citation type="journal article" date="2013" name="PLoS ONE">
        <title>Direct detection of alternative open reading frames translation products in human significantly expands the proteome.</title>
        <authorList>
            <person name="Vanderperre B."/>
            <person name="Lucier J.-F."/>
            <person name="Motard J."/>
            <person name="Tremblay G."/>
            <person name="Vanderperre S."/>
            <person name="Wisztorski M."/>
            <person name="Salzet M."/>
            <person name="Boisvert F.-M."/>
            <person name="Roucou X."/>
        </authorList>
    </citation>
    <scope>NUCLEOTIDE SEQUENCE</scope>
</reference>
<dbReference type="EMBL" id="HF583770">
    <property type="protein sequence ID" value="CCQ43267.1"/>
    <property type="molecule type" value="Genomic_DNA"/>
</dbReference>
<name>L8ECB3_HUMAN</name>
<sequence length="82" mass="9259">MHVQKDCMCVPCTHTHTSQKKCLGILKTRKTMINFSACPDLEQNFWNKKFVLKSFFALTVGSCSLQAEEVSSLCISRVTESL</sequence>